<feature type="chain" id="PRO_5005851727" description="Lipocalin-like domain-containing protein" evidence="1">
    <location>
        <begin position="24"/>
        <end position="123"/>
    </location>
</feature>
<dbReference type="AlphaFoldDB" id="A0A0N0IVP9"/>
<protein>
    <recommendedName>
        <fullName evidence="4">Lipocalin-like domain-containing protein</fullName>
    </recommendedName>
</protein>
<evidence type="ECO:0008006" key="4">
    <source>
        <dbReference type="Google" id="ProtNLM"/>
    </source>
</evidence>
<organism evidence="2 3">
    <name type="scientific">Chryseobacterium indologenes</name>
    <name type="common">Flavobacterium indologenes</name>
    <dbReference type="NCBI Taxonomy" id="253"/>
    <lineage>
        <taxon>Bacteria</taxon>
        <taxon>Pseudomonadati</taxon>
        <taxon>Bacteroidota</taxon>
        <taxon>Flavobacteriia</taxon>
        <taxon>Flavobacteriales</taxon>
        <taxon>Weeksellaceae</taxon>
        <taxon>Chryseobacterium group</taxon>
        <taxon>Chryseobacterium</taxon>
    </lineage>
</organism>
<feature type="signal peptide" evidence="1">
    <location>
        <begin position="1"/>
        <end position="23"/>
    </location>
</feature>
<comment type="caution">
    <text evidence="2">The sequence shown here is derived from an EMBL/GenBank/DDBJ whole genome shotgun (WGS) entry which is preliminary data.</text>
</comment>
<evidence type="ECO:0000313" key="3">
    <source>
        <dbReference type="Proteomes" id="UP000037953"/>
    </source>
</evidence>
<gene>
    <name evidence="2" type="ORF">AOB46_12775</name>
</gene>
<dbReference type="PROSITE" id="PS51257">
    <property type="entry name" value="PROKAR_LIPOPROTEIN"/>
    <property type="match status" value="1"/>
</dbReference>
<proteinExistence type="predicted"/>
<evidence type="ECO:0000256" key="1">
    <source>
        <dbReference type="SAM" id="SignalP"/>
    </source>
</evidence>
<reference evidence="2 3" key="1">
    <citation type="journal article" date="2015" name="Genom Data">
        <title>Draft genome sequence of a multidrug-resistant Chryseobacterium indologenes isolate from Malaysia.</title>
        <authorList>
            <person name="Yu C.Y."/>
            <person name="Ang G.Y."/>
            <person name="Cheng H.J."/>
            <person name="Cheong Y.M."/>
            <person name="Yin W.F."/>
            <person name="Chan K.G."/>
        </authorList>
    </citation>
    <scope>NUCLEOTIDE SEQUENCE [LARGE SCALE GENOMIC DNA]</scope>
    <source>
        <strain evidence="2 3">CI_885</strain>
    </source>
</reference>
<reference evidence="3" key="2">
    <citation type="submission" date="2015-09" db="EMBL/GenBank/DDBJ databases">
        <title>Draft genome sequence of a multidrug-resistant Chryseobacterium indologenes isolate from Malaysia.</title>
        <authorList>
            <person name="Yu C.Y."/>
            <person name="Ang G.Y."/>
            <person name="Chan K.-G."/>
        </authorList>
    </citation>
    <scope>NUCLEOTIDE SEQUENCE [LARGE SCALE GENOMIC DNA]</scope>
    <source>
        <strain evidence="3">CI_885</strain>
    </source>
</reference>
<accession>A0A0N0IVP9</accession>
<dbReference type="RefSeq" id="WP_062699912.1">
    <property type="nucleotide sequence ID" value="NZ_LJOD01000008.1"/>
</dbReference>
<dbReference type="PATRIC" id="fig|253.9.peg.4416"/>
<dbReference type="EMBL" id="LJOD01000008">
    <property type="protein sequence ID" value="KPE50664.1"/>
    <property type="molecule type" value="Genomic_DNA"/>
</dbReference>
<evidence type="ECO:0000313" key="2">
    <source>
        <dbReference type="EMBL" id="KPE50664.1"/>
    </source>
</evidence>
<sequence length="123" mass="14424">MKIKLASIFLTCLVLLLLSSCKTKELVGNWEFIEVYDGIVNHIDNLRNKENHSKEGTGTLVFHKNGVFNSMENKGYYRKKKAVLKMKYSEDKDTLAMKVSYISRNYLLLSDERSSKTWFYRKK</sequence>
<keyword evidence="1" id="KW-0732">Signal</keyword>
<dbReference type="OrthoDB" id="1266883at2"/>
<name>A0A0N0IVP9_CHRID</name>
<dbReference type="Proteomes" id="UP000037953">
    <property type="component" value="Unassembled WGS sequence"/>
</dbReference>